<comment type="subunit">
    <text evidence="4">Heterodimer of SbcC and SbcD.</text>
</comment>
<feature type="domain" description="Calcineurin-like phosphoesterase" evidence="5">
    <location>
        <begin position="2"/>
        <end position="138"/>
    </location>
</feature>
<dbReference type="PANTHER" id="PTHR30337:SF0">
    <property type="entry name" value="NUCLEASE SBCCD SUBUNIT D"/>
    <property type="match status" value="1"/>
</dbReference>
<keyword evidence="4" id="KW-0255">Endonuclease</keyword>
<dbReference type="Proteomes" id="UP000647133">
    <property type="component" value="Unassembled WGS sequence"/>
</dbReference>
<dbReference type="SUPFAM" id="SSF56300">
    <property type="entry name" value="Metallo-dependent phosphatases"/>
    <property type="match status" value="1"/>
</dbReference>
<keyword evidence="2 4" id="KW-0378">Hydrolase</keyword>
<dbReference type="GO" id="GO:0004527">
    <property type="term" value="F:exonuclease activity"/>
    <property type="evidence" value="ECO:0007669"/>
    <property type="project" value="UniProtKB-KW"/>
</dbReference>
<dbReference type="EMBL" id="JACYTQ010000004">
    <property type="protein sequence ID" value="MBD8489810.1"/>
    <property type="molecule type" value="Genomic_DNA"/>
</dbReference>
<reference evidence="6 7" key="1">
    <citation type="submission" date="2020-09" db="EMBL/GenBank/DDBJ databases">
        <title>Echinicola sp. CAU 1574 isolated from sand of Sido Beach.</title>
        <authorList>
            <person name="Kim W."/>
        </authorList>
    </citation>
    <scope>NUCLEOTIDE SEQUENCE [LARGE SCALE GENOMIC DNA]</scope>
    <source>
        <strain evidence="6 7">CAU 1574</strain>
    </source>
</reference>
<evidence type="ECO:0000256" key="1">
    <source>
        <dbReference type="ARBA" id="ARBA00022722"/>
    </source>
</evidence>
<dbReference type="CDD" id="cd00840">
    <property type="entry name" value="MPP_Mre11_N"/>
    <property type="match status" value="1"/>
</dbReference>
<comment type="function">
    <text evidence="4">SbcCD cleaves DNA hairpin structures. These structures can inhibit DNA replication and are intermediates in certain DNA recombination reactions. The complex acts as a 3'-&gt;5' double strand exonuclease that can open hairpins. It also has a 5' single-strand endonuclease activity.</text>
</comment>
<evidence type="ECO:0000256" key="4">
    <source>
        <dbReference type="RuleBase" id="RU363069"/>
    </source>
</evidence>
<dbReference type="InterPro" id="IPR004593">
    <property type="entry name" value="SbcD"/>
</dbReference>
<dbReference type="Gene3D" id="3.60.21.10">
    <property type="match status" value="1"/>
</dbReference>
<evidence type="ECO:0000256" key="3">
    <source>
        <dbReference type="ARBA" id="ARBA00022839"/>
    </source>
</evidence>
<comment type="similarity">
    <text evidence="4">Belongs to the SbcD family.</text>
</comment>
<evidence type="ECO:0000313" key="7">
    <source>
        <dbReference type="Proteomes" id="UP000647133"/>
    </source>
</evidence>
<dbReference type="RefSeq" id="WP_192010693.1">
    <property type="nucleotide sequence ID" value="NZ_JACYTQ010000004.1"/>
</dbReference>
<dbReference type="PANTHER" id="PTHR30337">
    <property type="entry name" value="COMPONENT OF ATP-DEPENDENT DSDNA EXONUCLEASE"/>
    <property type="match status" value="1"/>
</dbReference>
<keyword evidence="1 4" id="KW-0540">Nuclease</keyword>
<protein>
    <recommendedName>
        <fullName evidence="4">Nuclease SbcCD subunit D</fullName>
    </recommendedName>
</protein>
<name>A0ABR9ALX0_9BACT</name>
<evidence type="ECO:0000313" key="6">
    <source>
        <dbReference type="EMBL" id="MBD8489810.1"/>
    </source>
</evidence>
<evidence type="ECO:0000256" key="2">
    <source>
        <dbReference type="ARBA" id="ARBA00022801"/>
    </source>
</evidence>
<keyword evidence="4" id="KW-0233">DNA recombination</keyword>
<dbReference type="NCBIfam" id="TIGR00619">
    <property type="entry name" value="sbcd"/>
    <property type="match status" value="1"/>
</dbReference>
<gene>
    <name evidence="4 6" type="primary">sbcD</name>
    <name evidence="6" type="ORF">IFO69_13715</name>
</gene>
<comment type="caution">
    <text evidence="6">The sequence shown here is derived from an EMBL/GenBank/DDBJ whole genome shotgun (WGS) entry which is preliminary data.</text>
</comment>
<accession>A0ABR9ALX0</accession>
<organism evidence="6 7">
    <name type="scientific">Echinicola arenosa</name>
    <dbReference type="NCBI Taxonomy" id="2774144"/>
    <lineage>
        <taxon>Bacteria</taxon>
        <taxon>Pseudomonadati</taxon>
        <taxon>Bacteroidota</taxon>
        <taxon>Cytophagia</taxon>
        <taxon>Cytophagales</taxon>
        <taxon>Cyclobacteriaceae</taxon>
        <taxon>Echinicola</taxon>
    </lineage>
</organism>
<dbReference type="InterPro" id="IPR029052">
    <property type="entry name" value="Metallo-depent_PP-like"/>
</dbReference>
<dbReference type="InterPro" id="IPR041796">
    <property type="entry name" value="Mre11_N"/>
</dbReference>
<keyword evidence="3 4" id="KW-0269">Exonuclease</keyword>
<dbReference type="Pfam" id="PF00149">
    <property type="entry name" value="Metallophos"/>
    <property type="match status" value="1"/>
</dbReference>
<dbReference type="InterPro" id="IPR050535">
    <property type="entry name" value="DNA_Repair-Maintenance_Comp"/>
</dbReference>
<sequence length="412" mass="46724">MLKILHSADWHLGKRLQEYSRLPEQQLVLEEITEIAEREKVDLVLLAGDLFDTFNPSHEAVELFYKTLRRLSNEGKRPIVAISGNHDSTQFVSAPNPLAKEMGILFYSQYDQQFTPEKLDSGLEITNSASGFVELKLPQLEFPVRIILAPYANEVLLKTYLGDEDKEAELRKVLGQQWQKLADDFCDEKGVNLFMGHFFFMKEGEKPEAEPESERPILHVGGAQAIYTHLIPKTIQYAALGHLHRYHAVDQNPCPVVYSSSPLSYSFSEANQEKKVVLIEASPAQTVKYQAIPLKQGRPLYQKNFSNLASTLEWLHENPYCFVEVIFETETSIDAETRKAIMKAHDGIVSLIPKLTGDHQFEDGSLQAEDLGQDMGTLFSRYYQSAKGLEPNEEIKLLFNEIIGQTDNEETA</sequence>
<keyword evidence="7" id="KW-1185">Reference proteome</keyword>
<keyword evidence="4" id="KW-0235">DNA replication</keyword>
<dbReference type="InterPro" id="IPR004843">
    <property type="entry name" value="Calcineurin-like_PHP"/>
</dbReference>
<evidence type="ECO:0000259" key="5">
    <source>
        <dbReference type="Pfam" id="PF00149"/>
    </source>
</evidence>
<proteinExistence type="inferred from homology"/>